<dbReference type="GO" id="GO:0006508">
    <property type="term" value="P:proteolysis"/>
    <property type="evidence" value="ECO:0007669"/>
    <property type="project" value="InterPro"/>
</dbReference>
<evidence type="ECO:0000313" key="4">
    <source>
        <dbReference type="EMBL" id="KOB52239.1"/>
    </source>
</evidence>
<keyword evidence="4" id="KW-0378">Hydrolase</keyword>
<dbReference type="GO" id="GO:0004181">
    <property type="term" value="F:metallocarboxypeptidase activity"/>
    <property type="evidence" value="ECO:0007669"/>
    <property type="project" value="InterPro"/>
</dbReference>
<evidence type="ECO:0000256" key="1">
    <source>
        <dbReference type="ARBA" id="ARBA00001947"/>
    </source>
</evidence>
<proteinExistence type="inferred from homology"/>
<comment type="similarity">
    <text evidence="2">Belongs to the peptidase M14 family.</text>
</comment>
<accession>A0A0L7K3J7</accession>
<keyword evidence="4" id="KW-0645">Protease</keyword>
<name>A0A0L7K3J7_OPEBR</name>
<dbReference type="Pfam" id="PF00246">
    <property type="entry name" value="Peptidase_M14"/>
    <property type="match status" value="1"/>
</dbReference>
<dbReference type="Gene3D" id="3.40.630.10">
    <property type="entry name" value="Zn peptidases"/>
    <property type="match status" value="1"/>
</dbReference>
<dbReference type="PANTHER" id="PTHR11705">
    <property type="entry name" value="PROTEASE FAMILY M14 CARBOXYPEPTIDASE A,B"/>
    <property type="match status" value="1"/>
</dbReference>
<sequence>MDMSILIQSEWIIRGYDENNNQHSARESRALGRFVESKSEDLEYYLSFHSYGQFIIIPYAFSKTHAENYDETQEMGLRAAYKIRSFNNKSYAVGTAYDTVGYTVGGSSTCW</sequence>
<dbReference type="GO" id="GO:0008270">
    <property type="term" value="F:zinc ion binding"/>
    <property type="evidence" value="ECO:0007669"/>
    <property type="project" value="InterPro"/>
</dbReference>
<gene>
    <name evidence="4" type="ORF">OBRU01_26256</name>
</gene>
<dbReference type="InterPro" id="IPR000834">
    <property type="entry name" value="Peptidase_M14"/>
</dbReference>
<protein>
    <submittedName>
        <fullName evidence="4">Putative carboxypeptidase A-like protein</fullName>
    </submittedName>
</protein>
<evidence type="ECO:0000256" key="2">
    <source>
        <dbReference type="ARBA" id="ARBA00005988"/>
    </source>
</evidence>
<feature type="domain" description="Peptidase M14" evidence="3">
    <location>
        <begin position="20"/>
        <end position="111"/>
    </location>
</feature>
<evidence type="ECO:0000259" key="3">
    <source>
        <dbReference type="Pfam" id="PF00246"/>
    </source>
</evidence>
<dbReference type="GO" id="GO:0005615">
    <property type="term" value="C:extracellular space"/>
    <property type="evidence" value="ECO:0007669"/>
    <property type="project" value="TreeGrafter"/>
</dbReference>
<reference evidence="4 5" key="1">
    <citation type="journal article" date="2015" name="Genome Biol. Evol.">
        <title>The genome of winter moth (Operophtera brumata) provides a genomic perspective on sexual dimorphism and phenology.</title>
        <authorList>
            <person name="Derks M.F."/>
            <person name="Smit S."/>
            <person name="Salis L."/>
            <person name="Schijlen E."/>
            <person name="Bossers A."/>
            <person name="Mateman C."/>
            <person name="Pijl A.S."/>
            <person name="de Ridder D."/>
            <person name="Groenen M.A."/>
            <person name="Visser M.E."/>
            <person name="Megens H.J."/>
        </authorList>
    </citation>
    <scope>NUCLEOTIDE SEQUENCE [LARGE SCALE GENOMIC DNA]</scope>
    <source>
        <strain evidence="4">WM2013NL</strain>
        <tissue evidence="4">Head and thorax</tissue>
    </source>
</reference>
<keyword evidence="5" id="KW-1185">Reference proteome</keyword>
<comment type="caution">
    <text evidence="4">The sequence shown here is derived from an EMBL/GenBank/DDBJ whole genome shotgun (WGS) entry which is preliminary data.</text>
</comment>
<comment type="cofactor">
    <cofactor evidence="1">
        <name>Zn(2+)</name>
        <dbReference type="ChEBI" id="CHEBI:29105"/>
    </cofactor>
</comment>
<dbReference type="Proteomes" id="UP000037510">
    <property type="component" value="Unassembled WGS sequence"/>
</dbReference>
<evidence type="ECO:0000313" key="5">
    <source>
        <dbReference type="Proteomes" id="UP000037510"/>
    </source>
</evidence>
<organism evidence="4 5">
    <name type="scientific">Operophtera brumata</name>
    <name type="common">Winter moth</name>
    <name type="synonym">Phalaena brumata</name>
    <dbReference type="NCBI Taxonomy" id="104452"/>
    <lineage>
        <taxon>Eukaryota</taxon>
        <taxon>Metazoa</taxon>
        <taxon>Ecdysozoa</taxon>
        <taxon>Arthropoda</taxon>
        <taxon>Hexapoda</taxon>
        <taxon>Insecta</taxon>
        <taxon>Pterygota</taxon>
        <taxon>Neoptera</taxon>
        <taxon>Endopterygota</taxon>
        <taxon>Lepidoptera</taxon>
        <taxon>Glossata</taxon>
        <taxon>Ditrysia</taxon>
        <taxon>Geometroidea</taxon>
        <taxon>Geometridae</taxon>
        <taxon>Larentiinae</taxon>
        <taxon>Operophtera</taxon>
    </lineage>
</organism>
<dbReference type="PANTHER" id="PTHR11705:SF91">
    <property type="entry name" value="FI01817P-RELATED"/>
    <property type="match status" value="1"/>
</dbReference>
<dbReference type="SUPFAM" id="SSF53187">
    <property type="entry name" value="Zn-dependent exopeptidases"/>
    <property type="match status" value="1"/>
</dbReference>
<keyword evidence="4" id="KW-0121">Carboxypeptidase</keyword>
<dbReference type="EMBL" id="JTDY01012699">
    <property type="protein sequence ID" value="KOB52239.1"/>
    <property type="molecule type" value="Genomic_DNA"/>
</dbReference>
<dbReference type="AlphaFoldDB" id="A0A0L7K3J7"/>
<feature type="non-terminal residue" evidence="4">
    <location>
        <position position="111"/>
    </location>
</feature>